<comment type="caution">
    <text evidence="1">The sequence shown here is derived from an EMBL/GenBank/DDBJ whole genome shotgun (WGS) entry which is preliminary data.</text>
</comment>
<organism evidence="1 2">
    <name type="scientific">Ktedonobacter racemifer DSM 44963</name>
    <dbReference type="NCBI Taxonomy" id="485913"/>
    <lineage>
        <taxon>Bacteria</taxon>
        <taxon>Bacillati</taxon>
        <taxon>Chloroflexota</taxon>
        <taxon>Ktedonobacteria</taxon>
        <taxon>Ktedonobacterales</taxon>
        <taxon>Ktedonobacteraceae</taxon>
        <taxon>Ktedonobacter</taxon>
    </lineage>
</organism>
<evidence type="ECO:0000313" key="2">
    <source>
        <dbReference type="Proteomes" id="UP000004508"/>
    </source>
</evidence>
<proteinExistence type="predicted"/>
<dbReference type="STRING" id="485913.Krac_11661"/>
<dbReference type="Proteomes" id="UP000004508">
    <property type="component" value="Unassembled WGS sequence"/>
</dbReference>
<sequence length="474" mass="52808">MASAPGADPVFSPLDEELALLPGRLAPRQQEHLTHLACFMPFEKAAQMLETLLGVQTSRETTRCLTERMGAYMEIAPMAEGETSSFSAPTAQPAPAQYVVSADGAMISLVNKQWVEVRTLAIGEPTVETSADGRAEIHVHQLSYVSRLCDAFTFTQHAAGELRRRRVGEARQVCSVTDGAEWCQSLMSIYRPDTLQILDFPYAAEHLSPLLEALEQAGLCFPDRMLSRCLHVLKHRGPAALLRMVNRLGNDLTQQKGIGEHLEYLRKREALMQYPTYRAAGWPIGSGMVESANKLVVQARLKGSGMHWQRSHVNPMLALRLAVCNERWQEMWHKAVRQQRFVQAPHQSAPTKPLAQVLLTDGCCAQTSSPPPHAAAASMPRTLPMASQQRSVATPRAPVSASPVLRVCSSRQGIDCPSENTPPHPSDRCPCGAPLVRFKGHRTKEYCSDRCRQRAYRQRQAMKRWEHWRLIVLS</sequence>
<name>D6TD13_KTERA</name>
<accession>D6TD13</accession>
<dbReference type="InParanoid" id="D6TD13"/>
<evidence type="ECO:0000313" key="1">
    <source>
        <dbReference type="EMBL" id="EFH90064.1"/>
    </source>
</evidence>
<protein>
    <submittedName>
        <fullName evidence="1">Uncharacterized protein</fullName>
    </submittedName>
</protein>
<dbReference type="OrthoDB" id="147749at2"/>
<dbReference type="eggNOG" id="COG3464">
    <property type="taxonomic scope" value="Bacteria"/>
</dbReference>
<reference evidence="1 2" key="1">
    <citation type="journal article" date="2011" name="Stand. Genomic Sci.">
        <title>Non-contiguous finished genome sequence and contextual data of the filamentous soil bacterium Ktedonobacter racemifer type strain (SOSP1-21).</title>
        <authorList>
            <person name="Chang Y.J."/>
            <person name="Land M."/>
            <person name="Hauser L."/>
            <person name="Chertkov O."/>
            <person name="Del Rio T.G."/>
            <person name="Nolan M."/>
            <person name="Copeland A."/>
            <person name="Tice H."/>
            <person name="Cheng J.F."/>
            <person name="Lucas S."/>
            <person name="Han C."/>
            <person name="Goodwin L."/>
            <person name="Pitluck S."/>
            <person name="Ivanova N."/>
            <person name="Ovchinikova G."/>
            <person name="Pati A."/>
            <person name="Chen A."/>
            <person name="Palaniappan K."/>
            <person name="Mavromatis K."/>
            <person name="Liolios K."/>
            <person name="Brettin T."/>
            <person name="Fiebig A."/>
            <person name="Rohde M."/>
            <person name="Abt B."/>
            <person name="Goker M."/>
            <person name="Detter J.C."/>
            <person name="Woyke T."/>
            <person name="Bristow J."/>
            <person name="Eisen J.A."/>
            <person name="Markowitz V."/>
            <person name="Hugenholtz P."/>
            <person name="Kyrpides N.C."/>
            <person name="Klenk H.P."/>
            <person name="Lapidus A."/>
        </authorList>
    </citation>
    <scope>NUCLEOTIDE SEQUENCE [LARGE SCALE GENOMIC DNA]</scope>
    <source>
        <strain evidence="2">DSM 44963</strain>
    </source>
</reference>
<dbReference type="RefSeq" id="WP_007907096.1">
    <property type="nucleotide sequence ID" value="NZ_ADVG01000001.1"/>
</dbReference>
<keyword evidence="2" id="KW-1185">Reference proteome</keyword>
<dbReference type="AlphaFoldDB" id="D6TD13"/>
<gene>
    <name evidence="1" type="ORF">Krac_11661</name>
</gene>
<dbReference type="EMBL" id="ADVG01000001">
    <property type="protein sequence ID" value="EFH90064.1"/>
    <property type="molecule type" value="Genomic_DNA"/>
</dbReference>